<dbReference type="InterPro" id="IPR021851">
    <property type="entry name" value="DUF3455"/>
</dbReference>
<organism evidence="1 2">
    <name type="scientific">Friedmanniomyces simplex</name>
    <dbReference type="NCBI Taxonomy" id="329884"/>
    <lineage>
        <taxon>Eukaryota</taxon>
        <taxon>Fungi</taxon>
        <taxon>Dikarya</taxon>
        <taxon>Ascomycota</taxon>
        <taxon>Pezizomycotina</taxon>
        <taxon>Dothideomycetes</taxon>
        <taxon>Dothideomycetidae</taxon>
        <taxon>Mycosphaerellales</taxon>
        <taxon>Teratosphaeriaceae</taxon>
        <taxon>Friedmanniomyces</taxon>
    </lineage>
</organism>
<gene>
    <name evidence="1" type="ORF">B0A55_09827</name>
</gene>
<dbReference type="EMBL" id="NAJQ01000333">
    <property type="protein sequence ID" value="TKA71854.1"/>
    <property type="molecule type" value="Genomic_DNA"/>
</dbReference>
<name>A0A4U0X5X7_9PEZI</name>
<dbReference type="Proteomes" id="UP000309340">
    <property type="component" value="Unassembled WGS sequence"/>
</dbReference>
<evidence type="ECO:0000313" key="1">
    <source>
        <dbReference type="EMBL" id="TKA71854.1"/>
    </source>
</evidence>
<sequence length="206" mass="21832">MSPPAIPLDEVATTASSALPAPTGSLKFIALQLGTQNYTCNSTSGKYTATGALAQIFDATAYLTKNPAMVDSLSLAYLDLYTSLPCSKWPSDSITTDDQCEDKANSNFARPLPRLGEHYFTSTAAPTFDLYAAPGHPYMYAAKKADVPAPDSGDVDWLYLASNGSTSNHGISSVYRIETAGGVQPSSCSGAGSIYVPYAGQYWYYG</sequence>
<dbReference type="Pfam" id="PF11937">
    <property type="entry name" value="DUF3455"/>
    <property type="match status" value="1"/>
</dbReference>
<dbReference type="PANTHER" id="PTHR35567:SF1">
    <property type="entry name" value="CONSERVED FUNGAL PROTEIN (AFU_ORTHOLOGUE AFUA_1G14230)"/>
    <property type="match status" value="1"/>
</dbReference>
<keyword evidence="2" id="KW-1185">Reference proteome</keyword>
<comment type="caution">
    <text evidence="1">The sequence shown here is derived from an EMBL/GenBank/DDBJ whole genome shotgun (WGS) entry which is preliminary data.</text>
</comment>
<proteinExistence type="predicted"/>
<protein>
    <recommendedName>
        <fullName evidence="3">Malate dehydrogenase</fullName>
    </recommendedName>
</protein>
<accession>A0A4U0X5X7</accession>
<dbReference type="AlphaFoldDB" id="A0A4U0X5X7"/>
<reference evidence="1 2" key="1">
    <citation type="submission" date="2017-03" db="EMBL/GenBank/DDBJ databases">
        <title>Genomes of endolithic fungi from Antarctica.</title>
        <authorList>
            <person name="Coleine C."/>
            <person name="Masonjones S."/>
            <person name="Stajich J.E."/>
        </authorList>
    </citation>
    <scope>NUCLEOTIDE SEQUENCE [LARGE SCALE GENOMIC DNA]</scope>
    <source>
        <strain evidence="1 2">CCFEE 5184</strain>
    </source>
</reference>
<evidence type="ECO:0000313" key="2">
    <source>
        <dbReference type="Proteomes" id="UP000309340"/>
    </source>
</evidence>
<dbReference type="PANTHER" id="PTHR35567">
    <property type="entry name" value="MALATE DEHYDROGENASE (AFU_ORTHOLOGUE AFUA_2G13800)"/>
    <property type="match status" value="1"/>
</dbReference>
<dbReference type="OrthoDB" id="1859733at2759"/>
<evidence type="ECO:0008006" key="3">
    <source>
        <dbReference type="Google" id="ProtNLM"/>
    </source>
</evidence>